<sequence length="355" mass="40258">MISGHPRAFSMLMTLLIIGTCLTFFVLCAYAYTSWNPVSRSCMNRVSLRLLALALIFNLGFGVSFIFVTLLSKQTMPCAFLTFFTDFSQMFSAGMFFCMALNLHLILVHKVNGQKMEKFYYLGTVIFAAACSVTPLAAGVYGWSSHAQTCWFNTRTEAETFRWVIGTESFWLPFMAIGEAFMFLSIIVFFISYEMATRRRRHFDSNTSDLGDRYPSESPFVKYRYTIIRIGLYPLVSCLINFGTAILGIYQLTRPINWRRTVVALTVYSSRPTIYSLLAFTDPSFIRAAKKIWGHTRPSTIFSTSPISVPTLTQISGEFTSNATWSSAQTPTRPEAEHENQEKVQDRPSDIAIQL</sequence>
<feature type="compositionally biased region" description="Basic and acidic residues" evidence="5">
    <location>
        <begin position="334"/>
        <end position="349"/>
    </location>
</feature>
<name>A0A8H7D546_9AGAR</name>
<evidence type="ECO:0000256" key="2">
    <source>
        <dbReference type="ARBA" id="ARBA00022692"/>
    </source>
</evidence>
<dbReference type="Proteomes" id="UP000620124">
    <property type="component" value="Unassembled WGS sequence"/>
</dbReference>
<evidence type="ECO:0000256" key="6">
    <source>
        <dbReference type="SAM" id="Phobius"/>
    </source>
</evidence>
<evidence type="ECO:0000313" key="7">
    <source>
        <dbReference type="EMBL" id="KAF7362634.1"/>
    </source>
</evidence>
<dbReference type="PANTHER" id="PTHR23112">
    <property type="entry name" value="G PROTEIN-COUPLED RECEPTOR 157-RELATED"/>
    <property type="match status" value="1"/>
</dbReference>
<keyword evidence="8" id="KW-1185">Reference proteome</keyword>
<feature type="transmembrane region" description="Helical" evidence="6">
    <location>
        <begin position="47"/>
        <end position="70"/>
    </location>
</feature>
<organism evidence="7 8">
    <name type="scientific">Mycena venus</name>
    <dbReference type="NCBI Taxonomy" id="2733690"/>
    <lineage>
        <taxon>Eukaryota</taxon>
        <taxon>Fungi</taxon>
        <taxon>Dikarya</taxon>
        <taxon>Basidiomycota</taxon>
        <taxon>Agaricomycotina</taxon>
        <taxon>Agaricomycetes</taxon>
        <taxon>Agaricomycetidae</taxon>
        <taxon>Agaricales</taxon>
        <taxon>Marasmiineae</taxon>
        <taxon>Mycenaceae</taxon>
        <taxon>Mycena</taxon>
    </lineage>
</organism>
<dbReference type="EMBL" id="JACAZI010000004">
    <property type="protein sequence ID" value="KAF7362634.1"/>
    <property type="molecule type" value="Genomic_DNA"/>
</dbReference>
<dbReference type="GO" id="GO:0005886">
    <property type="term" value="C:plasma membrane"/>
    <property type="evidence" value="ECO:0007669"/>
    <property type="project" value="TreeGrafter"/>
</dbReference>
<evidence type="ECO:0000256" key="5">
    <source>
        <dbReference type="SAM" id="MobiDB-lite"/>
    </source>
</evidence>
<keyword evidence="3 6" id="KW-1133">Transmembrane helix</keyword>
<protein>
    <recommendedName>
        <fullName evidence="9">G-protein coupled receptors family 2 profile 2 domain-containing protein</fullName>
    </recommendedName>
</protein>
<comment type="caution">
    <text evidence="7">The sequence shown here is derived from an EMBL/GenBank/DDBJ whole genome shotgun (WGS) entry which is preliminary data.</text>
</comment>
<proteinExistence type="predicted"/>
<accession>A0A8H7D546</accession>
<feature type="transmembrane region" description="Helical" evidence="6">
    <location>
        <begin position="230"/>
        <end position="250"/>
    </location>
</feature>
<feature type="region of interest" description="Disordered" evidence="5">
    <location>
        <begin position="324"/>
        <end position="355"/>
    </location>
</feature>
<keyword evidence="2 6" id="KW-0812">Transmembrane</keyword>
<dbReference type="AlphaFoldDB" id="A0A8H7D546"/>
<comment type="subcellular location">
    <subcellularLocation>
        <location evidence="1">Membrane</location>
        <topology evidence="1">Multi-pass membrane protein</topology>
    </subcellularLocation>
</comment>
<evidence type="ECO:0008006" key="9">
    <source>
        <dbReference type="Google" id="ProtNLM"/>
    </source>
</evidence>
<feature type="transmembrane region" description="Helical" evidence="6">
    <location>
        <begin position="90"/>
        <end position="107"/>
    </location>
</feature>
<evidence type="ECO:0000256" key="3">
    <source>
        <dbReference type="ARBA" id="ARBA00022989"/>
    </source>
</evidence>
<feature type="transmembrane region" description="Helical" evidence="6">
    <location>
        <begin position="119"/>
        <end position="143"/>
    </location>
</feature>
<dbReference type="OrthoDB" id="2956627at2759"/>
<gene>
    <name evidence="7" type="ORF">MVEN_00612400</name>
</gene>
<dbReference type="PANTHER" id="PTHR23112:SF47">
    <property type="entry name" value="G-PROTEIN COUPLED RECEPTOR 157"/>
    <property type="match status" value="1"/>
</dbReference>
<dbReference type="GO" id="GO:0004930">
    <property type="term" value="F:G protein-coupled receptor activity"/>
    <property type="evidence" value="ECO:0007669"/>
    <property type="project" value="TreeGrafter"/>
</dbReference>
<evidence type="ECO:0000256" key="4">
    <source>
        <dbReference type="ARBA" id="ARBA00023136"/>
    </source>
</evidence>
<feature type="transmembrane region" description="Helical" evidence="6">
    <location>
        <begin position="170"/>
        <end position="193"/>
    </location>
</feature>
<evidence type="ECO:0000256" key="1">
    <source>
        <dbReference type="ARBA" id="ARBA00004141"/>
    </source>
</evidence>
<feature type="transmembrane region" description="Helical" evidence="6">
    <location>
        <begin position="12"/>
        <end position="35"/>
    </location>
</feature>
<dbReference type="Gene3D" id="1.20.1070.10">
    <property type="entry name" value="Rhodopsin 7-helix transmembrane proteins"/>
    <property type="match status" value="1"/>
</dbReference>
<keyword evidence="4 6" id="KW-0472">Membrane</keyword>
<evidence type="ECO:0000313" key="8">
    <source>
        <dbReference type="Proteomes" id="UP000620124"/>
    </source>
</evidence>
<dbReference type="GO" id="GO:0007189">
    <property type="term" value="P:adenylate cyclase-activating G protein-coupled receptor signaling pathway"/>
    <property type="evidence" value="ECO:0007669"/>
    <property type="project" value="TreeGrafter"/>
</dbReference>
<reference evidence="7" key="1">
    <citation type="submission" date="2020-05" db="EMBL/GenBank/DDBJ databases">
        <title>Mycena genomes resolve the evolution of fungal bioluminescence.</title>
        <authorList>
            <person name="Tsai I.J."/>
        </authorList>
    </citation>
    <scope>NUCLEOTIDE SEQUENCE</scope>
    <source>
        <strain evidence="7">CCC161011</strain>
    </source>
</reference>